<dbReference type="Pfam" id="PF07940">
    <property type="entry name" value="Hepar_II_III_C"/>
    <property type="match status" value="1"/>
</dbReference>
<comment type="subcellular location">
    <subcellularLocation>
        <location evidence="1">Cell envelope</location>
    </subcellularLocation>
</comment>
<dbReference type="EMBL" id="JBHMBS010000030">
    <property type="protein sequence ID" value="MFB9681143.1"/>
    <property type="molecule type" value="Genomic_DNA"/>
</dbReference>
<evidence type="ECO:0000313" key="4">
    <source>
        <dbReference type="EMBL" id="MFB9681143.1"/>
    </source>
</evidence>
<dbReference type="Proteomes" id="UP001589610">
    <property type="component" value="Unassembled WGS sequence"/>
</dbReference>
<evidence type="ECO:0000256" key="1">
    <source>
        <dbReference type="ARBA" id="ARBA00004196"/>
    </source>
</evidence>
<organism evidence="4 5">
    <name type="scientific">Streptosporangium vulgare</name>
    <dbReference type="NCBI Taxonomy" id="46190"/>
    <lineage>
        <taxon>Bacteria</taxon>
        <taxon>Bacillati</taxon>
        <taxon>Actinomycetota</taxon>
        <taxon>Actinomycetes</taxon>
        <taxon>Streptosporangiales</taxon>
        <taxon>Streptosporangiaceae</taxon>
        <taxon>Streptosporangium</taxon>
    </lineage>
</organism>
<evidence type="ECO:0000313" key="5">
    <source>
        <dbReference type="Proteomes" id="UP001589610"/>
    </source>
</evidence>
<keyword evidence="5" id="KW-1185">Reference proteome</keyword>
<sequence>MTPSEAGHPPKPVDRLSPVETDRPLERVLSPRELAAHLPEPGAWRPFPVLGDPAWERIEPATRRSLVEQARRAAAVPWPALPASLFAGYARTGDRAGFERPYFERRRRLAAAVLAAGVTGDARWLDEVRDGVWLLCEESTWCLPAHEEFAREDGGELPDPRRPFVDLFAAETAALLAWTDLVAGAALDAPSAVVRRRLREEVRHRLLTPYLARHWHWYDDEVRPVNNWNPWIHSNILTCALLLSESREAMLETVARAVRGLDGFVAGYGPDGGCEEGVSYWWRAGACLAESLETLRSASGGRLDAFAVPVVREMVAYLHRMHIGGDWYVNFADGGAHLPDQTALDIPYRAGLLTGDGDVVAHARATRRTGPPVVHQEVGLGRTLAGLFDAGWRDAAPAEAPYVGQVWLPSVQVMVARERRGTPDGLFLAAKGGHNAESHNHNDVGSFIVALDGRPVLVDAGVGEYTARTFGPGRYGIWTMRSSYHNLPEVDGVMQAAGPEHRARDVSCALAGDRAELSLDLAPAWPEEAGVREWRRTLRLGRGDDPAVTVEDRWELRRPPSSLALCLMAHGEIDASPGLVSVAGRSRPLLVHYDPDAFTADVERLPLDDPKLSGVWGDHLHRIVLRATTPRASGTARLVMKPGAAP</sequence>
<comment type="caution">
    <text evidence="4">The sequence shown here is derived from an EMBL/GenBank/DDBJ whole genome shotgun (WGS) entry which is preliminary data.</text>
</comment>
<dbReference type="RefSeq" id="WP_386162253.1">
    <property type="nucleotide sequence ID" value="NZ_JBHMBS010000030.1"/>
</dbReference>
<dbReference type="InterPro" id="IPR012480">
    <property type="entry name" value="Hepar_II_III_C"/>
</dbReference>
<dbReference type="InterPro" id="IPR008929">
    <property type="entry name" value="Chondroitin_lyas"/>
</dbReference>
<evidence type="ECO:0000256" key="2">
    <source>
        <dbReference type="SAM" id="MobiDB-lite"/>
    </source>
</evidence>
<evidence type="ECO:0000259" key="3">
    <source>
        <dbReference type="Pfam" id="PF07940"/>
    </source>
</evidence>
<reference evidence="4 5" key="1">
    <citation type="submission" date="2024-09" db="EMBL/GenBank/DDBJ databases">
        <authorList>
            <person name="Sun Q."/>
            <person name="Mori K."/>
        </authorList>
    </citation>
    <scope>NUCLEOTIDE SEQUENCE [LARGE SCALE GENOMIC DNA]</scope>
    <source>
        <strain evidence="4 5">JCM 3028</strain>
    </source>
</reference>
<name>A0ABV5TPU2_9ACTN</name>
<dbReference type="SUPFAM" id="SSF48230">
    <property type="entry name" value="Chondroitin AC/alginate lyase"/>
    <property type="match status" value="1"/>
</dbReference>
<gene>
    <name evidence="4" type="ORF">ACFFRH_37180</name>
</gene>
<protein>
    <submittedName>
        <fullName evidence="4">Heparinase II/III family protein</fullName>
    </submittedName>
</protein>
<dbReference type="Gene3D" id="2.70.98.70">
    <property type="match status" value="1"/>
</dbReference>
<dbReference type="Gene3D" id="1.50.10.100">
    <property type="entry name" value="Chondroitin AC/alginate lyase"/>
    <property type="match status" value="1"/>
</dbReference>
<feature type="domain" description="Heparinase II/III-like C-terminal" evidence="3">
    <location>
        <begin position="429"/>
        <end position="556"/>
    </location>
</feature>
<proteinExistence type="predicted"/>
<feature type="region of interest" description="Disordered" evidence="2">
    <location>
        <begin position="1"/>
        <end position="24"/>
    </location>
</feature>
<accession>A0ABV5TPU2</accession>